<protein>
    <recommendedName>
        <fullName evidence="5">FHA domain containing protein</fullName>
    </recommendedName>
</protein>
<feature type="region of interest" description="Disordered" evidence="1">
    <location>
        <begin position="522"/>
        <end position="559"/>
    </location>
</feature>
<dbReference type="Proteomes" id="UP001576780">
    <property type="component" value="Unassembled WGS sequence"/>
</dbReference>
<evidence type="ECO:0008006" key="5">
    <source>
        <dbReference type="Google" id="ProtNLM"/>
    </source>
</evidence>
<organism evidence="3 4">
    <name type="scientific">Floridaenema evergladense BLCC-F167</name>
    <dbReference type="NCBI Taxonomy" id="3153639"/>
    <lineage>
        <taxon>Bacteria</taxon>
        <taxon>Bacillati</taxon>
        <taxon>Cyanobacteriota</taxon>
        <taxon>Cyanophyceae</taxon>
        <taxon>Oscillatoriophycideae</taxon>
        <taxon>Aerosakkonematales</taxon>
        <taxon>Aerosakkonemataceae</taxon>
        <taxon>Floridanema</taxon>
        <taxon>Floridanema evergladense</taxon>
    </lineage>
</organism>
<feature type="region of interest" description="Disordered" evidence="1">
    <location>
        <begin position="307"/>
        <end position="330"/>
    </location>
</feature>
<keyword evidence="4" id="KW-1185">Reference proteome</keyword>
<sequence>MQNWRQRKAKQLLSFLLSALVILSLVSCANGTPTKQSEIDKPESGLSIEKNIVEVSPPQTIQELRQGLESYQPQVSILSPQSGEILQDNNVTVKFQVQGLPIFKNSDLALGPHLEVFLDNQPYQAVYDPNQPLVFSDLAAGTHTIRVFASRPWHESFKNEGAYTQTTFHIFTKTEENNPNPDQPLLTYISPQGSYGAEPIMVDFYLTNVPLHSVAQKDADDEIADWKIRCTVNGKSFLIDKWQPIYLEGFKSGKNWVKLELLDEQGKPLENVYNSTVRVVSYEPNGTDSLAKLVRGELSVADARGIVDRNYTPPKPPEPEVTPIPETKPEIPLEETPVTEEVLPEVLPEVTEIPIPEPEVTPIPETKAELELPIPEVTETPIPELEVTPIPETKAELELPIPEVPETPIPEPEVTPIPETKAELEPLPVPEVTETPTAEPLIQEVSAPSGETLVETKVIDTPIEEQEIPAEITETQPNTKPNKWNFRKLLQRFELPGGDKEAKSPSRLPVIPLEAPIVELKLPAPASEESPATTAETKAEDTSSAVNTEETAVKSVSVE</sequence>
<feature type="compositionally biased region" description="Pro residues" evidence="1">
    <location>
        <begin position="313"/>
        <end position="322"/>
    </location>
</feature>
<feature type="chain" id="PRO_5046751061" description="FHA domain containing protein" evidence="2">
    <location>
        <begin position="30"/>
        <end position="559"/>
    </location>
</feature>
<comment type="caution">
    <text evidence="3">The sequence shown here is derived from an EMBL/GenBank/DDBJ whole genome shotgun (WGS) entry which is preliminary data.</text>
</comment>
<evidence type="ECO:0000256" key="1">
    <source>
        <dbReference type="SAM" id="MobiDB-lite"/>
    </source>
</evidence>
<proteinExistence type="predicted"/>
<evidence type="ECO:0000313" key="3">
    <source>
        <dbReference type="EMBL" id="MFB2838968.1"/>
    </source>
</evidence>
<evidence type="ECO:0000313" key="4">
    <source>
        <dbReference type="Proteomes" id="UP001576780"/>
    </source>
</evidence>
<keyword evidence="2" id="KW-0732">Signal</keyword>
<reference evidence="3 4" key="1">
    <citation type="submission" date="2024-09" db="EMBL/GenBank/DDBJ databases">
        <title>Floridaenema gen nov. (Aerosakkonemataceae, Aerosakkonematales ord. nov., Cyanobacteria) from benthic tropical and subtropical fresh waters, with the description of four new species.</title>
        <authorList>
            <person name="Moretto J.A."/>
            <person name="Berthold D.E."/>
            <person name="Lefler F.W."/>
            <person name="Huang I.-S."/>
            <person name="Laughinghouse H. IV."/>
        </authorList>
    </citation>
    <scope>NUCLEOTIDE SEQUENCE [LARGE SCALE GENOMIC DNA]</scope>
    <source>
        <strain evidence="3 4">BLCC-F167</strain>
    </source>
</reference>
<gene>
    <name evidence="3" type="ORF">ACE1CA_31140</name>
</gene>
<dbReference type="EMBL" id="JBHFNT010000288">
    <property type="protein sequence ID" value="MFB2838968.1"/>
    <property type="molecule type" value="Genomic_DNA"/>
</dbReference>
<dbReference type="PROSITE" id="PS51257">
    <property type="entry name" value="PROKAR_LIPOPROTEIN"/>
    <property type="match status" value="1"/>
</dbReference>
<feature type="compositionally biased region" description="Polar residues" evidence="1">
    <location>
        <begin position="530"/>
        <end position="550"/>
    </location>
</feature>
<accession>A0ABV4WWG6</accession>
<name>A0ABV4WWG6_9CYAN</name>
<evidence type="ECO:0000256" key="2">
    <source>
        <dbReference type="SAM" id="SignalP"/>
    </source>
</evidence>
<feature type="signal peptide" evidence="2">
    <location>
        <begin position="1"/>
        <end position="29"/>
    </location>
</feature>